<dbReference type="AlphaFoldDB" id="A0A437QA95"/>
<accession>A0A437QA95</accession>
<name>A0A437QA95_9GAMM</name>
<protein>
    <submittedName>
        <fullName evidence="2">Uncharacterized protein</fullName>
    </submittedName>
</protein>
<organism evidence="2 3">
    <name type="scientific">Neptunomonas marina</name>
    <dbReference type="NCBI Taxonomy" id="1815562"/>
    <lineage>
        <taxon>Bacteria</taxon>
        <taxon>Pseudomonadati</taxon>
        <taxon>Pseudomonadota</taxon>
        <taxon>Gammaproteobacteria</taxon>
        <taxon>Oceanospirillales</taxon>
        <taxon>Oceanospirillaceae</taxon>
        <taxon>Neptunomonas</taxon>
    </lineage>
</organism>
<sequence>MKRWLKWAVYPLVLISIVAAIQGYYWVKATDAVNALIRPFKGVAKVDYQEVSAFLFSPVVVSDITVRDQQNNPLLSIDKLNIAGNSWHFFLTAHDQMYNGHLTEPFSLQASGLSINLPSISKAYSKADTLPDQLCALQDDLLPAALLAYGYGAQPGEVKIAFEPSANRQQLKISLDGDMTGIATVELQLWLGNVNGVSLLRKDLALSRVAYSRLRVRDKGMNIRRLNYCLPESASREGQQRYLAERVDQWALEHDIQPSRLLKQALVAIEMPGSKAELLLEPAVPVSLEALLRTKVAKDSLITPSEVALTINAEQVKLSEDDWVVINSVAEKAPTSELASDSEEDVPPVLPIVEAAEVIEEEVVEEKPAKRLREIIPGVVALEHSDVSVAYMNTAVSELPAYIGREVKIKTRFGKEVMGRLVAVNKERVSVQHHMEQGNITFPIYRENIANVKVLR</sequence>
<evidence type="ECO:0000313" key="3">
    <source>
        <dbReference type="Proteomes" id="UP000282818"/>
    </source>
</evidence>
<evidence type="ECO:0000256" key="1">
    <source>
        <dbReference type="SAM" id="Phobius"/>
    </source>
</evidence>
<dbReference type="EMBL" id="SACQ01000002">
    <property type="protein sequence ID" value="RVU31406.1"/>
    <property type="molecule type" value="Genomic_DNA"/>
</dbReference>
<keyword evidence="1" id="KW-0812">Transmembrane</keyword>
<dbReference type="RefSeq" id="WP_127693264.1">
    <property type="nucleotide sequence ID" value="NZ_SACQ01000002.1"/>
</dbReference>
<evidence type="ECO:0000313" key="2">
    <source>
        <dbReference type="EMBL" id="RVU31406.1"/>
    </source>
</evidence>
<keyword evidence="3" id="KW-1185">Reference proteome</keyword>
<feature type="transmembrane region" description="Helical" evidence="1">
    <location>
        <begin position="7"/>
        <end position="27"/>
    </location>
</feature>
<reference evidence="2 3" key="1">
    <citation type="submission" date="2019-01" db="EMBL/GenBank/DDBJ databases">
        <authorList>
            <person name="Chen W.-M."/>
        </authorList>
    </citation>
    <scope>NUCLEOTIDE SEQUENCE [LARGE SCALE GENOMIC DNA]</scope>
    <source>
        <strain evidence="2 3">HPM-16</strain>
    </source>
</reference>
<comment type="caution">
    <text evidence="2">The sequence shown here is derived from an EMBL/GenBank/DDBJ whole genome shotgun (WGS) entry which is preliminary data.</text>
</comment>
<keyword evidence="1" id="KW-1133">Transmembrane helix</keyword>
<keyword evidence="1" id="KW-0472">Membrane</keyword>
<proteinExistence type="predicted"/>
<dbReference type="Proteomes" id="UP000282818">
    <property type="component" value="Unassembled WGS sequence"/>
</dbReference>
<gene>
    <name evidence="2" type="ORF">EOE65_05325</name>
</gene>